<evidence type="ECO:0000313" key="4">
    <source>
        <dbReference type="EMBL" id="RDW26546.1"/>
    </source>
</evidence>
<dbReference type="Pfam" id="PF12937">
    <property type="entry name" value="F-box-like"/>
    <property type="match status" value="1"/>
</dbReference>
<dbReference type="EMBL" id="CP017557">
    <property type="protein sequence ID" value="AOW04923.1"/>
    <property type="molecule type" value="Genomic_DNA"/>
</dbReference>
<accession>A0A1D8NH21</accession>
<dbReference type="GeneID" id="2912175"/>
<dbReference type="CDD" id="cd09917">
    <property type="entry name" value="F-box_SF"/>
    <property type="match status" value="1"/>
</dbReference>
<dbReference type="RefSeq" id="XP_503523.1">
    <property type="nucleotide sequence ID" value="XM_503523.1"/>
</dbReference>
<evidence type="ECO:0000256" key="1">
    <source>
        <dbReference type="SAM" id="MobiDB-lite"/>
    </source>
</evidence>
<reference evidence="3 5" key="1">
    <citation type="journal article" date="2016" name="PLoS ONE">
        <title>Sequence Assembly of Yarrowia lipolytica Strain W29/CLIB89 Shows Transposable Element Diversity.</title>
        <authorList>
            <person name="Magnan C."/>
            <person name="Yu J."/>
            <person name="Chang I."/>
            <person name="Jahn E."/>
            <person name="Kanomata Y."/>
            <person name="Wu J."/>
            <person name="Zeller M."/>
            <person name="Oakes M."/>
            <person name="Baldi P."/>
            <person name="Sandmeyer S."/>
        </authorList>
    </citation>
    <scope>NUCLEOTIDE SEQUENCE [LARGE SCALE GENOMIC DNA]</scope>
    <source>
        <strain evidence="3">CLIB89</strain>
        <strain evidence="5">CLIB89(W29)</strain>
    </source>
</reference>
<gene>
    <name evidence="4" type="ORF">B0I71DRAFT_31055</name>
    <name evidence="3" type="ORF">YALI1_E04795g</name>
</gene>
<evidence type="ECO:0000313" key="5">
    <source>
        <dbReference type="Proteomes" id="UP000182444"/>
    </source>
</evidence>
<dbReference type="SMART" id="SM00256">
    <property type="entry name" value="FBOX"/>
    <property type="match status" value="1"/>
</dbReference>
<dbReference type="PROSITE" id="PS50181">
    <property type="entry name" value="FBOX"/>
    <property type="match status" value="1"/>
</dbReference>
<dbReference type="OrthoDB" id="4080148at2759"/>
<dbReference type="VEuPathDB" id="FungiDB:YALI0_E04004g"/>
<feature type="domain" description="F-box" evidence="2">
    <location>
        <begin position="1"/>
        <end position="42"/>
    </location>
</feature>
<reference evidence="4 6" key="2">
    <citation type="submission" date="2018-07" db="EMBL/GenBank/DDBJ databases">
        <title>Draft Genome Assemblies for Five Robust Yarrowia lipolytica Strains Exhibiting High Lipid Production and Pentose Sugar Utilization and Sugar Alcohol Secretion from Undetoxified Lignocellulosic Biomass Hydrolysates.</title>
        <authorList>
            <consortium name="DOE Joint Genome Institute"/>
            <person name="Walker C."/>
            <person name="Ryu S."/>
            <person name="Na H."/>
            <person name="Zane M."/>
            <person name="LaButti K."/>
            <person name="Lipzen A."/>
            <person name="Haridas S."/>
            <person name="Barry K."/>
            <person name="Grigoriev I.V."/>
            <person name="Quarterman J."/>
            <person name="Slininger P."/>
            <person name="Dien B."/>
            <person name="Trinh C.T."/>
        </authorList>
    </citation>
    <scope>NUCLEOTIDE SEQUENCE [LARGE SCALE GENOMIC DNA]</scope>
    <source>
        <strain evidence="4 6">YB392</strain>
    </source>
</reference>
<feature type="region of interest" description="Disordered" evidence="1">
    <location>
        <begin position="215"/>
        <end position="238"/>
    </location>
</feature>
<dbReference type="EMBL" id="KZ858978">
    <property type="protein sequence ID" value="RDW26546.1"/>
    <property type="molecule type" value="Genomic_DNA"/>
</dbReference>
<dbReference type="AlphaFoldDB" id="A0A1D8NH21"/>
<dbReference type="Gene3D" id="1.20.1280.50">
    <property type="match status" value="1"/>
</dbReference>
<evidence type="ECO:0000313" key="6">
    <source>
        <dbReference type="Proteomes" id="UP000256601"/>
    </source>
</evidence>
<dbReference type="Proteomes" id="UP000256601">
    <property type="component" value="Unassembled WGS sequence"/>
</dbReference>
<evidence type="ECO:0000259" key="2">
    <source>
        <dbReference type="PROSITE" id="PS50181"/>
    </source>
</evidence>
<dbReference type="KEGG" id="yli:2912175"/>
<organism evidence="3 5">
    <name type="scientific">Yarrowia lipolytica</name>
    <name type="common">Candida lipolytica</name>
    <dbReference type="NCBI Taxonomy" id="4952"/>
    <lineage>
        <taxon>Eukaryota</taxon>
        <taxon>Fungi</taxon>
        <taxon>Dikarya</taxon>
        <taxon>Ascomycota</taxon>
        <taxon>Saccharomycotina</taxon>
        <taxon>Dipodascomycetes</taxon>
        <taxon>Dipodascales</taxon>
        <taxon>Dipodascales incertae sedis</taxon>
        <taxon>Yarrowia</taxon>
    </lineage>
</organism>
<evidence type="ECO:0000313" key="3">
    <source>
        <dbReference type="EMBL" id="AOW04923.1"/>
    </source>
</evidence>
<dbReference type="InterPro" id="IPR001810">
    <property type="entry name" value="F-box_dom"/>
</dbReference>
<sequence length="238" mass="27663">MQLPPELITLVATFLDFKDLSRLTCVNKHLYELLATDIWKDVYYSAGYVPPLLTCAPLIQHVHFDSAVTTMFFNRKNFPAIKQFSVSYYEDITPWIGLPVGTVFRNWRRDLYQQFYPQLAEYLKAHEVTLASLLLYDQSFLYYFIEADSCHKIERLRFDTNFTDTVLYHDKVYPPILRLAIVEKFIRAVEAAGCRPPFDRDQGSLSFWNQIEDIERGPDGPIMPPLPADFGDLSGERT</sequence>
<dbReference type="SUPFAM" id="SSF81383">
    <property type="entry name" value="F-box domain"/>
    <property type="match status" value="1"/>
</dbReference>
<dbReference type="Proteomes" id="UP000182444">
    <property type="component" value="Chromosome 1E"/>
</dbReference>
<name>A0A1D8NH21_YARLL</name>
<protein>
    <recommendedName>
        <fullName evidence="2">F-box domain-containing protein</fullName>
    </recommendedName>
</protein>
<dbReference type="InterPro" id="IPR036047">
    <property type="entry name" value="F-box-like_dom_sf"/>
</dbReference>
<dbReference type="VEuPathDB" id="FungiDB:YALI1_E04795g"/>
<proteinExistence type="predicted"/>